<dbReference type="NCBIfam" id="TIGR01197">
    <property type="entry name" value="nramp"/>
    <property type="match status" value="1"/>
</dbReference>
<gene>
    <name evidence="8" type="primary">LOC112290166</name>
    <name evidence="7" type="ORF">PHYPA_017674</name>
</gene>
<dbReference type="GO" id="GO:0005886">
    <property type="term" value="C:plasma membrane"/>
    <property type="evidence" value="ECO:0000318"/>
    <property type="project" value="GO_Central"/>
</dbReference>
<dbReference type="EnsemblPlants" id="Pp3c13_21490V3.1">
    <property type="protein sequence ID" value="Pp3c13_21490V3.1"/>
    <property type="gene ID" value="Pp3c13_21490"/>
</dbReference>
<dbReference type="PANTHER" id="PTHR11706:SF101">
    <property type="entry name" value="MANGANESE TRANSPORTER SMF1"/>
    <property type="match status" value="1"/>
</dbReference>
<feature type="transmembrane region" description="Helical" evidence="6">
    <location>
        <begin position="350"/>
        <end position="374"/>
    </location>
</feature>
<sequence length="542" mass="58709">MFRSRCHEGRPLIQESRSWKTSGDRHLIGMTNNGNISTGEVVVVTPARETFNIEDGQREPGHVVVLGPIDNDSDNAKVPRISAADGSTPEREALLSGWRRHNDVASLQEVNSSINVPEGAWYKKAFAFAGLGIMVSVAYMDPGNWATGLNGGAAFGYTLLSVILLSNFAANFFQFMSLKLGIVADRDLAQACRDAYPKYVVYVLWVMMEIAIAATDLAEVIGSAVAMNLLFGLPLWAGVLITAVDTMIILVFGTRSFRSLEVLVLLLCLLIAGVFVYELIAVKPEWIRVAKGLYPKSEIITNPDILYNAIGILGATCMPHSLFLHSSIIQTRAYPRTKQGRKMALKYGTWDSCFSLTFAFFVNASILILAAAAFHYGPYANRELANLSDAYKLLAPALGNNAAKILFGVALLACGQNSTIIGTLSGQVVMEGFLRIRIKPWLRRFVTRSISIIPAAIVAAIGGNNGAGRLLVLSQVILSFTLIFAVVPLVHFTSSPAKMGSFVNSWVARICAWTIAAIIGSLNAYLVIQSIRQGSFGQAGHV</sequence>
<feature type="transmembrane region" description="Helical" evidence="6">
    <location>
        <begin position="154"/>
        <end position="178"/>
    </location>
</feature>
<keyword evidence="9" id="KW-1185">Reference proteome</keyword>
<evidence type="ECO:0000256" key="2">
    <source>
        <dbReference type="ARBA" id="ARBA00009965"/>
    </source>
</evidence>
<dbReference type="InterPro" id="IPR001046">
    <property type="entry name" value="NRAMP_fam"/>
</dbReference>
<comment type="similarity">
    <text evidence="2">Belongs to the NRAMP (TC 2.A.55) family.</text>
</comment>
<dbReference type="GO" id="GO:0030026">
    <property type="term" value="P:intracellular manganese ion homeostasis"/>
    <property type="evidence" value="ECO:0000318"/>
    <property type="project" value="GO_Central"/>
</dbReference>
<dbReference type="PRINTS" id="PR00447">
    <property type="entry name" value="NATRESASSCMP"/>
</dbReference>
<dbReference type="PANTHER" id="PTHR11706">
    <property type="entry name" value="SOLUTE CARRIER PROTEIN FAMILY 11 MEMBER"/>
    <property type="match status" value="1"/>
</dbReference>
<dbReference type="NCBIfam" id="NF001923">
    <property type="entry name" value="PRK00701.1"/>
    <property type="match status" value="1"/>
</dbReference>
<evidence type="ECO:0000313" key="8">
    <source>
        <dbReference type="EnsemblPlants" id="Pp3c13_21490V3.1"/>
    </source>
</evidence>
<feature type="transmembrane region" description="Helical" evidence="6">
    <location>
        <begin position="305"/>
        <end position="329"/>
    </location>
</feature>
<evidence type="ECO:0000256" key="5">
    <source>
        <dbReference type="ARBA" id="ARBA00023136"/>
    </source>
</evidence>
<comment type="subcellular location">
    <subcellularLocation>
        <location evidence="1">Membrane</location>
        <topology evidence="1">Multi-pass membrane protein</topology>
    </subcellularLocation>
</comment>
<reference evidence="7 9" key="1">
    <citation type="journal article" date="2008" name="Science">
        <title>The Physcomitrella genome reveals evolutionary insights into the conquest of land by plants.</title>
        <authorList>
            <person name="Rensing S."/>
            <person name="Lang D."/>
            <person name="Zimmer A."/>
            <person name="Terry A."/>
            <person name="Salamov A."/>
            <person name="Shapiro H."/>
            <person name="Nishiyama T."/>
            <person name="Perroud P.-F."/>
            <person name="Lindquist E."/>
            <person name="Kamisugi Y."/>
            <person name="Tanahashi T."/>
            <person name="Sakakibara K."/>
            <person name="Fujita T."/>
            <person name="Oishi K."/>
            <person name="Shin-I T."/>
            <person name="Kuroki Y."/>
            <person name="Toyoda A."/>
            <person name="Suzuki Y."/>
            <person name="Hashimoto A."/>
            <person name="Yamaguchi K."/>
            <person name="Sugano A."/>
            <person name="Kohara Y."/>
            <person name="Fujiyama A."/>
            <person name="Anterola A."/>
            <person name="Aoki S."/>
            <person name="Ashton N."/>
            <person name="Barbazuk W.B."/>
            <person name="Barker E."/>
            <person name="Bennetzen J."/>
            <person name="Bezanilla M."/>
            <person name="Blankenship R."/>
            <person name="Cho S.H."/>
            <person name="Dutcher S."/>
            <person name="Estelle M."/>
            <person name="Fawcett J.A."/>
            <person name="Gundlach H."/>
            <person name="Hanada K."/>
            <person name="Heyl A."/>
            <person name="Hicks K.A."/>
            <person name="Hugh J."/>
            <person name="Lohr M."/>
            <person name="Mayer K."/>
            <person name="Melkozernov A."/>
            <person name="Murata T."/>
            <person name="Nelson D."/>
            <person name="Pils B."/>
            <person name="Prigge M."/>
            <person name="Reiss B."/>
            <person name="Renner T."/>
            <person name="Rombauts S."/>
            <person name="Rushton P."/>
            <person name="Sanderfoot A."/>
            <person name="Schween G."/>
            <person name="Shiu S.-H."/>
            <person name="Stueber K."/>
            <person name="Theodoulou F.L."/>
            <person name="Tu H."/>
            <person name="Van de Peer Y."/>
            <person name="Verrier P.J."/>
            <person name="Waters E."/>
            <person name="Wood A."/>
            <person name="Yang L."/>
            <person name="Cove D."/>
            <person name="Cuming A."/>
            <person name="Hasebe M."/>
            <person name="Lucas S."/>
            <person name="Mishler D.B."/>
            <person name="Reski R."/>
            <person name="Grigoriev I."/>
            <person name="Quatrano R.S."/>
            <person name="Boore J.L."/>
        </authorList>
    </citation>
    <scope>NUCLEOTIDE SEQUENCE [LARGE SCALE GENOMIC DNA]</scope>
    <source>
        <strain evidence="8 9">cv. Gransden 2004</strain>
    </source>
</reference>
<dbReference type="GO" id="GO:0034755">
    <property type="term" value="P:iron ion transmembrane transport"/>
    <property type="evidence" value="ECO:0000318"/>
    <property type="project" value="GO_Central"/>
</dbReference>
<evidence type="ECO:0000256" key="6">
    <source>
        <dbReference type="SAM" id="Phobius"/>
    </source>
</evidence>
<feature type="transmembrane region" description="Helical" evidence="6">
    <location>
        <begin position="233"/>
        <end position="253"/>
    </location>
</feature>
<proteinExistence type="inferred from homology"/>
<feature type="transmembrane region" description="Helical" evidence="6">
    <location>
        <begin position="125"/>
        <end position="142"/>
    </location>
</feature>
<dbReference type="EMBL" id="ABEU02000013">
    <property type="protein sequence ID" value="PNR42843.1"/>
    <property type="molecule type" value="Genomic_DNA"/>
</dbReference>
<feature type="transmembrane region" description="Helical" evidence="6">
    <location>
        <begin position="260"/>
        <end position="280"/>
    </location>
</feature>
<dbReference type="HAMAP" id="MF_00221">
    <property type="entry name" value="NRAMP"/>
    <property type="match status" value="1"/>
</dbReference>
<keyword evidence="5 6" id="KW-0472">Membrane</keyword>
<dbReference type="Gramene" id="Pp3c13_21490V3.1">
    <property type="protein sequence ID" value="Pp3c13_21490V3.1"/>
    <property type="gene ID" value="Pp3c13_21490"/>
</dbReference>
<organism evidence="7">
    <name type="scientific">Physcomitrium patens</name>
    <name type="common">Spreading-leaved earth moss</name>
    <name type="synonym">Physcomitrella patens</name>
    <dbReference type="NCBI Taxonomy" id="3218"/>
    <lineage>
        <taxon>Eukaryota</taxon>
        <taxon>Viridiplantae</taxon>
        <taxon>Streptophyta</taxon>
        <taxon>Embryophyta</taxon>
        <taxon>Bryophyta</taxon>
        <taxon>Bryophytina</taxon>
        <taxon>Bryopsida</taxon>
        <taxon>Funariidae</taxon>
        <taxon>Funariales</taxon>
        <taxon>Funariaceae</taxon>
        <taxon>Physcomitrium</taxon>
    </lineage>
</organism>
<evidence type="ECO:0000313" key="9">
    <source>
        <dbReference type="Proteomes" id="UP000006727"/>
    </source>
</evidence>
<feature type="transmembrane region" description="Helical" evidence="6">
    <location>
        <begin position="199"/>
        <end position="221"/>
    </location>
</feature>
<dbReference type="PaxDb" id="3218-PP1S37_40V6.1"/>
<feature type="transmembrane region" description="Helical" evidence="6">
    <location>
        <begin position="470"/>
        <end position="494"/>
    </location>
</feature>
<dbReference type="GO" id="GO:0005384">
    <property type="term" value="F:manganese ion transmembrane transporter activity"/>
    <property type="evidence" value="ECO:0000318"/>
    <property type="project" value="GO_Central"/>
</dbReference>
<feature type="transmembrane region" description="Helical" evidence="6">
    <location>
        <begin position="506"/>
        <end position="528"/>
    </location>
</feature>
<protein>
    <submittedName>
        <fullName evidence="7 8">Uncharacterized protein</fullName>
    </submittedName>
</protein>
<evidence type="ECO:0000256" key="1">
    <source>
        <dbReference type="ARBA" id="ARBA00004141"/>
    </source>
</evidence>
<name>A0A2K1JMS7_PHYPA</name>
<dbReference type="Pfam" id="PF01566">
    <property type="entry name" value="Nramp"/>
    <property type="match status" value="1"/>
</dbReference>
<feature type="transmembrane region" description="Helical" evidence="6">
    <location>
        <begin position="445"/>
        <end position="464"/>
    </location>
</feature>
<evidence type="ECO:0000313" key="7">
    <source>
        <dbReference type="EMBL" id="PNR42843.1"/>
    </source>
</evidence>
<dbReference type="GO" id="GO:0006828">
    <property type="term" value="P:manganese ion transport"/>
    <property type="evidence" value="ECO:0000318"/>
    <property type="project" value="GO_Central"/>
</dbReference>
<accession>A0A2K1JMS7</accession>
<feature type="transmembrane region" description="Helical" evidence="6">
    <location>
        <begin position="405"/>
        <end position="424"/>
    </location>
</feature>
<reference evidence="7 9" key="2">
    <citation type="journal article" date="2018" name="Plant J.">
        <title>The Physcomitrella patens chromosome-scale assembly reveals moss genome structure and evolution.</title>
        <authorList>
            <person name="Lang D."/>
            <person name="Ullrich K.K."/>
            <person name="Murat F."/>
            <person name="Fuchs J."/>
            <person name="Jenkins J."/>
            <person name="Haas F.B."/>
            <person name="Piednoel M."/>
            <person name="Gundlach H."/>
            <person name="Van Bel M."/>
            <person name="Meyberg R."/>
            <person name="Vives C."/>
            <person name="Morata J."/>
            <person name="Symeonidi A."/>
            <person name="Hiss M."/>
            <person name="Muchero W."/>
            <person name="Kamisugi Y."/>
            <person name="Saleh O."/>
            <person name="Blanc G."/>
            <person name="Decker E.L."/>
            <person name="van Gessel N."/>
            <person name="Grimwood J."/>
            <person name="Hayes R.D."/>
            <person name="Graham S.W."/>
            <person name="Gunter L.E."/>
            <person name="McDaniel S.F."/>
            <person name="Hoernstein S.N.W."/>
            <person name="Larsson A."/>
            <person name="Li F.W."/>
            <person name="Perroud P.F."/>
            <person name="Phillips J."/>
            <person name="Ranjan P."/>
            <person name="Rokshar D.S."/>
            <person name="Rothfels C.J."/>
            <person name="Schneider L."/>
            <person name="Shu S."/>
            <person name="Stevenson D.W."/>
            <person name="Thummler F."/>
            <person name="Tillich M."/>
            <person name="Villarreal Aguilar J.C."/>
            <person name="Widiez T."/>
            <person name="Wong G.K."/>
            <person name="Wymore A."/>
            <person name="Zhang Y."/>
            <person name="Zimmer A.D."/>
            <person name="Quatrano R.S."/>
            <person name="Mayer K.F.X."/>
            <person name="Goodstein D."/>
            <person name="Casacuberta J.M."/>
            <person name="Vandepoele K."/>
            <person name="Reski R."/>
            <person name="Cuming A.C."/>
            <person name="Tuskan G.A."/>
            <person name="Maumus F."/>
            <person name="Salse J."/>
            <person name="Schmutz J."/>
            <person name="Rensing S.A."/>
        </authorList>
    </citation>
    <scope>NUCLEOTIDE SEQUENCE [LARGE SCALE GENOMIC DNA]</scope>
    <source>
        <strain evidence="8 9">cv. Gransden 2004</strain>
    </source>
</reference>
<reference evidence="8" key="3">
    <citation type="submission" date="2020-12" db="UniProtKB">
        <authorList>
            <consortium name="EnsemblPlants"/>
        </authorList>
    </citation>
    <scope>IDENTIFICATION</scope>
</reference>
<dbReference type="AlphaFoldDB" id="A0A2K1JMS7"/>
<evidence type="ECO:0000256" key="4">
    <source>
        <dbReference type="ARBA" id="ARBA00022989"/>
    </source>
</evidence>
<dbReference type="NCBIfam" id="NF037982">
    <property type="entry name" value="Nramp_1"/>
    <property type="match status" value="1"/>
</dbReference>
<dbReference type="GO" id="GO:0006879">
    <property type="term" value="P:intracellular iron ion homeostasis"/>
    <property type="evidence" value="ECO:0000318"/>
    <property type="project" value="GO_Central"/>
</dbReference>
<keyword evidence="4 6" id="KW-1133">Transmembrane helix</keyword>
<evidence type="ECO:0000256" key="3">
    <source>
        <dbReference type="ARBA" id="ARBA00022692"/>
    </source>
</evidence>
<dbReference type="Proteomes" id="UP000006727">
    <property type="component" value="Chromosome 13"/>
</dbReference>
<keyword evidence="3 6" id="KW-0812">Transmembrane</keyword>